<accession>A0A1Y0ZIN5</accession>
<proteinExistence type="predicted"/>
<evidence type="ECO:0000313" key="2">
    <source>
        <dbReference type="EMBL" id="BAR47194.1"/>
    </source>
</evidence>
<organism evidence="2 3">
    <name type="scientific">Methylobacterium aquaticum</name>
    <dbReference type="NCBI Taxonomy" id="270351"/>
    <lineage>
        <taxon>Bacteria</taxon>
        <taxon>Pseudomonadati</taxon>
        <taxon>Pseudomonadota</taxon>
        <taxon>Alphaproteobacteria</taxon>
        <taxon>Hyphomicrobiales</taxon>
        <taxon>Methylobacteriaceae</taxon>
        <taxon>Methylobacterium</taxon>
    </lineage>
</organism>
<sequence>MRRPGSPERPPLGGECVGHQPATRFLFPAAPTLPRPPGPLSLTGWRGELVHRQLVVASPLTVQPVGGAGAPQGTSTRETSRLAGRRRGARTFGGAGRFAAPPREPEPAHPSFPYVMRCEHGRCAMRSIVLCAAP</sequence>
<feature type="region of interest" description="Disordered" evidence="1">
    <location>
        <begin position="1"/>
        <end position="20"/>
    </location>
</feature>
<protein>
    <submittedName>
        <fullName evidence="2">Uncharacterized protein</fullName>
    </submittedName>
</protein>
<evidence type="ECO:0000256" key="1">
    <source>
        <dbReference type="SAM" id="MobiDB-lite"/>
    </source>
</evidence>
<dbReference type="Proteomes" id="UP000061432">
    <property type="component" value="Chromosome"/>
</dbReference>
<dbReference type="STRING" id="270351.Maq22A_c28440"/>
<dbReference type="KEGG" id="maqu:Maq22A_c28440"/>
<dbReference type="EMBL" id="AP014704">
    <property type="protein sequence ID" value="BAR47194.1"/>
    <property type="molecule type" value="Genomic_DNA"/>
</dbReference>
<feature type="region of interest" description="Disordered" evidence="1">
    <location>
        <begin position="63"/>
        <end position="109"/>
    </location>
</feature>
<name>A0A1Y0ZIN5_9HYPH</name>
<reference evidence="3" key="2">
    <citation type="submission" date="2015-01" db="EMBL/GenBank/DDBJ databases">
        <title>Complete genome sequence of Methylobacterium aquaticum strain 22A.</title>
        <authorList>
            <person name="Tani A."/>
            <person name="Ogura Y."/>
            <person name="Hayashi T."/>
        </authorList>
    </citation>
    <scope>NUCLEOTIDE SEQUENCE [LARGE SCALE GENOMIC DNA]</scope>
    <source>
        <strain evidence="3">MA-22A</strain>
    </source>
</reference>
<gene>
    <name evidence="2" type="ORF">Maq22A_c28440</name>
</gene>
<evidence type="ECO:0000313" key="3">
    <source>
        <dbReference type="Proteomes" id="UP000061432"/>
    </source>
</evidence>
<dbReference type="AlphaFoldDB" id="A0A1Y0ZIN5"/>
<reference evidence="2 3" key="1">
    <citation type="journal article" date="2015" name="Genome Announc.">
        <title>Complete Genome Sequence of Methylobacterium aquaticum Strain 22A, Isolated from Racomitrium japonicum Moss.</title>
        <authorList>
            <person name="Tani A."/>
            <person name="Ogura Y."/>
            <person name="Hayashi T."/>
            <person name="Kimbara K."/>
        </authorList>
    </citation>
    <scope>NUCLEOTIDE SEQUENCE [LARGE SCALE GENOMIC DNA]</scope>
    <source>
        <strain evidence="2 3">MA-22A</strain>
    </source>
</reference>